<comment type="caution">
    <text evidence="3">The sequence shown here is derived from an EMBL/GenBank/DDBJ whole genome shotgun (WGS) entry which is preliminary data.</text>
</comment>
<keyword evidence="4" id="KW-1185">Reference proteome</keyword>
<evidence type="ECO:0000313" key="3">
    <source>
        <dbReference type="EMBL" id="KAF2101292.1"/>
    </source>
</evidence>
<feature type="chain" id="PRO_5040411055" evidence="2">
    <location>
        <begin position="21"/>
        <end position="187"/>
    </location>
</feature>
<feature type="region of interest" description="Disordered" evidence="1">
    <location>
        <begin position="111"/>
        <end position="156"/>
    </location>
</feature>
<gene>
    <name evidence="3" type="ORF">NA57DRAFT_72734</name>
</gene>
<name>A0A9P4MBD8_9PEZI</name>
<feature type="signal peptide" evidence="2">
    <location>
        <begin position="1"/>
        <end position="20"/>
    </location>
</feature>
<protein>
    <submittedName>
        <fullName evidence="3">Uncharacterized protein</fullName>
    </submittedName>
</protein>
<dbReference type="Proteomes" id="UP000799772">
    <property type="component" value="Unassembled WGS sequence"/>
</dbReference>
<evidence type="ECO:0000256" key="2">
    <source>
        <dbReference type="SAM" id="SignalP"/>
    </source>
</evidence>
<accession>A0A9P4MBD8</accession>
<proteinExistence type="predicted"/>
<feature type="compositionally biased region" description="Low complexity" evidence="1">
    <location>
        <begin position="119"/>
        <end position="156"/>
    </location>
</feature>
<dbReference type="EMBL" id="ML978123">
    <property type="protein sequence ID" value="KAF2101292.1"/>
    <property type="molecule type" value="Genomic_DNA"/>
</dbReference>
<sequence length="187" mass="18469">MYFTTLALLSTCLLSSVAFAADSNNCPGVMYAQVDNTATTSGCCVGGHNNPLVISPCPGWPVCTGPTTTSQQSNLLSCATFIPATDDNYSDLVSSASVSLQKSGTNIRTTLGVNNNAKSTPAPTSTGSSGGSASTGSGITQSQSQGSGSSASFVQSQSQSQSTGAAVPVVVELGAIAAGIFGAAVLL</sequence>
<keyword evidence="2" id="KW-0732">Signal</keyword>
<evidence type="ECO:0000256" key="1">
    <source>
        <dbReference type="SAM" id="MobiDB-lite"/>
    </source>
</evidence>
<organism evidence="3 4">
    <name type="scientific">Rhizodiscina lignyota</name>
    <dbReference type="NCBI Taxonomy" id="1504668"/>
    <lineage>
        <taxon>Eukaryota</taxon>
        <taxon>Fungi</taxon>
        <taxon>Dikarya</taxon>
        <taxon>Ascomycota</taxon>
        <taxon>Pezizomycotina</taxon>
        <taxon>Dothideomycetes</taxon>
        <taxon>Pleosporomycetidae</taxon>
        <taxon>Aulographales</taxon>
        <taxon>Rhizodiscinaceae</taxon>
        <taxon>Rhizodiscina</taxon>
    </lineage>
</organism>
<dbReference type="OrthoDB" id="3942759at2759"/>
<reference evidence="3" key="1">
    <citation type="journal article" date="2020" name="Stud. Mycol.">
        <title>101 Dothideomycetes genomes: a test case for predicting lifestyles and emergence of pathogens.</title>
        <authorList>
            <person name="Haridas S."/>
            <person name="Albert R."/>
            <person name="Binder M."/>
            <person name="Bloem J."/>
            <person name="Labutti K."/>
            <person name="Salamov A."/>
            <person name="Andreopoulos B."/>
            <person name="Baker S."/>
            <person name="Barry K."/>
            <person name="Bills G."/>
            <person name="Bluhm B."/>
            <person name="Cannon C."/>
            <person name="Castanera R."/>
            <person name="Culley D."/>
            <person name="Daum C."/>
            <person name="Ezra D."/>
            <person name="Gonzalez J."/>
            <person name="Henrissat B."/>
            <person name="Kuo A."/>
            <person name="Liang C."/>
            <person name="Lipzen A."/>
            <person name="Lutzoni F."/>
            <person name="Magnuson J."/>
            <person name="Mondo S."/>
            <person name="Nolan M."/>
            <person name="Ohm R."/>
            <person name="Pangilinan J."/>
            <person name="Park H.-J."/>
            <person name="Ramirez L."/>
            <person name="Alfaro M."/>
            <person name="Sun H."/>
            <person name="Tritt A."/>
            <person name="Yoshinaga Y."/>
            <person name="Zwiers L.-H."/>
            <person name="Turgeon B."/>
            <person name="Goodwin S."/>
            <person name="Spatafora J."/>
            <person name="Crous P."/>
            <person name="Grigoriev I."/>
        </authorList>
    </citation>
    <scope>NUCLEOTIDE SEQUENCE</scope>
    <source>
        <strain evidence="3">CBS 133067</strain>
    </source>
</reference>
<evidence type="ECO:0000313" key="4">
    <source>
        <dbReference type="Proteomes" id="UP000799772"/>
    </source>
</evidence>
<dbReference type="AlphaFoldDB" id="A0A9P4MBD8"/>